<keyword evidence="3" id="KW-0813">Transport</keyword>
<feature type="transmembrane region" description="Helical" evidence="14">
    <location>
        <begin position="318"/>
        <end position="340"/>
    </location>
</feature>
<reference evidence="16" key="1">
    <citation type="journal article" date="2019" name="Int. J. Syst. Evol. Microbiol.">
        <title>The Global Catalogue of Microorganisms (GCM) 10K type strain sequencing project: providing services to taxonomists for standard genome sequencing and annotation.</title>
        <authorList>
            <consortium name="The Broad Institute Genomics Platform"/>
            <consortium name="The Broad Institute Genome Sequencing Center for Infectious Disease"/>
            <person name="Wu L."/>
            <person name="Ma J."/>
        </authorList>
    </citation>
    <scope>NUCLEOTIDE SEQUENCE [LARGE SCALE GENOMIC DNA]</scope>
    <source>
        <strain evidence="16">KCTC 13193</strain>
    </source>
</reference>
<feature type="transmembrane region" description="Helical" evidence="14">
    <location>
        <begin position="388"/>
        <end position="412"/>
    </location>
</feature>
<keyword evidence="16" id="KW-1185">Reference proteome</keyword>
<keyword evidence="10 14" id="KW-0472">Membrane</keyword>
<feature type="transmembrane region" description="Helical" evidence="14">
    <location>
        <begin position="444"/>
        <end position="465"/>
    </location>
</feature>
<feature type="transmembrane region" description="Helical" evidence="14">
    <location>
        <begin position="240"/>
        <end position="261"/>
    </location>
</feature>
<dbReference type="PROSITE" id="PS50283">
    <property type="entry name" value="NA_SOLUT_SYMP_3"/>
    <property type="match status" value="1"/>
</dbReference>
<evidence type="ECO:0000313" key="16">
    <source>
        <dbReference type="Proteomes" id="UP001595387"/>
    </source>
</evidence>
<evidence type="ECO:0000256" key="1">
    <source>
        <dbReference type="ARBA" id="ARBA00004651"/>
    </source>
</evidence>
<comment type="subcellular location">
    <subcellularLocation>
        <location evidence="1">Cell membrane</location>
        <topology evidence="1">Multi-pass membrane protein</topology>
    </subcellularLocation>
</comment>
<accession>A0ABV7A5I4</accession>
<feature type="transmembrane region" description="Helical" evidence="14">
    <location>
        <begin position="155"/>
        <end position="179"/>
    </location>
</feature>
<proteinExistence type="inferred from homology"/>
<comment type="caution">
    <text evidence="15">The sequence shown here is derived from an EMBL/GenBank/DDBJ whole genome shotgun (WGS) entry which is preliminary data.</text>
</comment>
<feature type="transmembrane region" description="Helical" evidence="14">
    <location>
        <begin position="75"/>
        <end position="94"/>
    </location>
</feature>
<protein>
    <submittedName>
        <fullName evidence="15">Sodium:solute symporter</fullName>
    </submittedName>
</protein>
<feature type="transmembrane region" description="Helical" evidence="14">
    <location>
        <begin position="125"/>
        <end position="149"/>
    </location>
</feature>
<dbReference type="InterPro" id="IPR018212">
    <property type="entry name" value="Na/solute_symporter_CS"/>
</dbReference>
<dbReference type="Gene3D" id="1.20.1730.10">
    <property type="entry name" value="Sodium/glucose cotransporter"/>
    <property type="match status" value="1"/>
</dbReference>
<dbReference type="InterPro" id="IPR001734">
    <property type="entry name" value="Na/solute_symporter"/>
</dbReference>
<keyword evidence="8" id="KW-0915">Sodium</keyword>
<evidence type="ECO:0000313" key="15">
    <source>
        <dbReference type="EMBL" id="MFC2948094.1"/>
    </source>
</evidence>
<evidence type="ECO:0000256" key="10">
    <source>
        <dbReference type="ARBA" id="ARBA00023136"/>
    </source>
</evidence>
<keyword evidence="4" id="KW-1003">Cell membrane</keyword>
<feature type="transmembrane region" description="Helical" evidence="14">
    <location>
        <begin position="419"/>
        <end position="438"/>
    </location>
</feature>
<dbReference type="Proteomes" id="UP001595387">
    <property type="component" value="Unassembled WGS sequence"/>
</dbReference>
<evidence type="ECO:0000256" key="11">
    <source>
        <dbReference type="ARBA" id="ARBA00023201"/>
    </source>
</evidence>
<dbReference type="PROSITE" id="PS00457">
    <property type="entry name" value="NA_SOLUT_SYMP_2"/>
    <property type="match status" value="1"/>
</dbReference>
<dbReference type="InterPro" id="IPR050277">
    <property type="entry name" value="Sodium:Solute_Symporter"/>
</dbReference>
<keyword evidence="7 14" id="KW-1133">Transmembrane helix</keyword>
<evidence type="ECO:0000256" key="4">
    <source>
        <dbReference type="ARBA" id="ARBA00022475"/>
    </source>
</evidence>
<evidence type="ECO:0000256" key="9">
    <source>
        <dbReference type="ARBA" id="ARBA00023065"/>
    </source>
</evidence>
<feature type="transmembrane region" description="Helical" evidence="14">
    <location>
        <begin position="361"/>
        <end position="382"/>
    </location>
</feature>
<dbReference type="Pfam" id="PF00474">
    <property type="entry name" value="SSF"/>
    <property type="match status" value="1"/>
</dbReference>
<keyword evidence="11" id="KW-0739">Sodium transport</keyword>
<evidence type="ECO:0000256" key="7">
    <source>
        <dbReference type="ARBA" id="ARBA00022989"/>
    </source>
</evidence>
<organism evidence="15 16">
    <name type="scientific">Virgibacillus sediminis</name>
    <dbReference type="NCBI Taxonomy" id="202260"/>
    <lineage>
        <taxon>Bacteria</taxon>
        <taxon>Bacillati</taxon>
        <taxon>Bacillota</taxon>
        <taxon>Bacilli</taxon>
        <taxon>Bacillales</taxon>
        <taxon>Bacillaceae</taxon>
        <taxon>Virgibacillus</taxon>
    </lineage>
</organism>
<evidence type="ECO:0000256" key="14">
    <source>
        <dbReference type="SAM" id="Phobius"/>
    </source>
</evidence>
<feature type="transmembrane region" description="Helical" evidence="14">
    <location>
        <begin position="191"/>
        <end position="215"/>
    </location>
</feature>
<feature type="transmembrane region" description="Helical" evidence="14">
    <location>
        <begin position="35"/>
        <end position="55"/>
    </location>
</feature>
<sequence length="489" mass="52038">MSGATAFMIIAFVYWLFLIGVGIYGFKTTKKSEDFFIAGGGLGFFVLSLSLLATYNSSIALMGHTGNVYGSGLSYLTYLGGAPIAISVLIPIFYKRVWLINRGNKYLTPAEMLGSYYKSDSIRGMIALIALMMGVPYVALQLIAAGTAFNILSQGIISVSAGMYVMGGIIVVYVVLGGLKSAAITNAIQGSLMTLALFLGAVYGLILVGGPMGLFNELGSLSKDMVMEGRVIPTSWQTNATLLLSIAVGTVIGPLSLTWALSAKSERIIHFSGIFSIVAQVVMYILLIPTIGFTAMVLHPSISVTDEVLPTLISTGPSLLYALVGLGIFAAINSTADAYLHASGAMTGHDLYRVITKSTVISPWVGRIAQLFVVFIGLIFIAGSSESIVFLGALAGGLGMQTIPALIGALFIPKYNKQGALWGMIVGVIVTIITEFIVKHPLGVHSGLWGVLFNFLVISVLSIVIKTPNYSRNYDHFHGTLKEYYKKSA</sequence>
<gene>
    <name evidence="15" type="ORF">ACFODW_07030</name>
</gene>
<comment type="catalytic activity">
    <reaction evidence="12">
        <text>L-proline(in) + Na(+)(in) = L-proline(out) + Na(+)(out)</text>
        <dbReference type="Rhea" id="RHEA:28967"/>
        <dbReference type="ChEBI" id="CHEBI:29101"/>
        <dbReference type="ChEBI" id="CHEBI:60039"/>
    </reaction>
</comment>
<dbReference type="PANTHER" id="PTHR48086:SF3">
    <property type="entry name" value="SODIUM_PROLINE SYMPORTER"/>
    <property type="match status" value="1"/>
</dbReference>
<feature type="transmembrane region" description="Helical" evidence="14">
    <location>
        <begin position="273"/>
        <end position="298"/>
    </location>
</feature>
<keyword evidence="9" id="KW-0406">Ion transport</keyword>
<dbReference type="CDD" id="cd10322">
    <property type="entry name" value="SLC5sbd"/>
    <property type="match status" value="1"/>
</dbReference>
<dbReference type="InterPro" id="IPR038377">
    <property type="entry name" value="Na/Glc_symporter_sf"/>
</dbReference>
<evidence type="ECO:0000256" key="6">
    <source>
        <dbReference type="ARBA" id="ARBA00022847"/>
    </source>
</evidence>
<dbReference type="RefSeq" id="WP_390304679.1">
    <property type="nucleotide sequence ID" value="NZ_JBHRRZ010000013.1"/>
</dbReference>
<name>A0ABV7A5I4_9BACI</name>
<evidence type="ECO:0000256" key="3">
    <source>
        <dbReference type="ARBA" id="ARBA00022448"/>
    </source>
</evidence>
<feature type="transmembrane region" description="Helical" evidence="14">
    <location>
        <begin position="6"/>
        <end position="26"/>
    </location>
</feature>
<evidence type="ECO:0000256" key="8">
    <source>
        <dbReference type="ARBA" id="ARBA00023053"/>
    </source>
</evidence>
<dbReference type="EMBL" id="JBHRRZ010000013">
    <property type="protein sequence ID" value="MFC2948094.1"/>
    <property type="molecule type" value="Genomic_DNA"/>
</dbReference>
<dbReference type="PANTHER" id="PTHR48086">
    <property type="entry name" value="SODIUM/PROLINE SYMPORTER-RELATED"/>
    <property type="match status" value="1"/>
</dbReference>
<comment type="similarity">
    <text evidence="2 13">Belongs to the sodium:solute symporter (SSF) (TC 2.A.21) family.</text>
</comment>
<keyword evidence="6" id="KW-0769">Symport</keyword>
<evidence type="ECO:0000256" key="2">
    <source>
        <dbReference type="ARBA" id="ARBA00006434"/>
    </source>
</evidence>
<evidence type="ECO:0000256" key="12">
    <source>
        <dbReference type="ARBA" id="ARBA00033708"/>
    </source>
</evidence>
<evidence type="ECO:0000256" key="5">
    <source>
        <dbReference type="ARBA" id="ARBA00022692"/>
    </source>
</evidence>
<evidence type="ECO:0000256" key="13">
    <source>
        <dbReference type="RuleBase" id="RU362091"/>
    </source>
</evidence>
<keyword evidence="5 14" id="KW-0812">Transmembrane</keyword>